<gene>
    <name evidence="4" type="ORF">V6M85_03745</name>
</gene>
<dbReference type="Proteomes" id="UP001432202">
    <property type="component" value="Chromosome"/>
</dbReference>
<dbReference type="GO" id="GO:0019752">
    <property type="term" value="P:carboxylic acid metabolic process"/>
    <property type="evidence" value="ECO:0007669"/>
    <property type="project" value="UniProtKB-ARBA"/>
</dbReference>
<reference evidence="4 5" key="1">
    <citation type="submission" date="2024-02" db="EMBL/GenBank/DDBJ databases">
        <title>STSV induces naive adaptation in Sulfolobus.</title>
        <authorList>
            <person name="Xiang X."/>
            <person name="Song M."/>
        </authorList>
    </citation>
    <scope>NUCLEOTIDE SEQUENCE [LARGE SCALE GENOMIC DNA]</scope>
    <source>
        <strain evidence="4 5">RT2</strain>
    </source>
</reference>
<comment type="similarity">
    <text evidence="1">Belongs to the FAH family.</text>
</comment>
<dbReference type="InterPro" id="IPR051121">
    <property type="entry name" value="FAH"/>
</dbReference>
<evidence type="ECO:0000313" key="4">
    <source>
        <dbReference type="EMBL" id="WWQ61206.1"/>
    </source>
</evidence>
<dbReference type="FunFam" id="3.90.850.10:FF:000002">
    <property type="entry name" value="2-hydroxyhepta-2,4-diene-1,7-dioate isomerase"/>
    <property type="match status" value="1"/>
</dbReference>
<keyword evidence="5" id="KW-1185">Reference proteome</keyword>
<dbReference type="GO" id="GO:0016787">
    <property type="term" value="F:hydrolase activity"/>
    <property type="evidence" value="ECO:0007669"/>
    <property type="project" value="UniProtKB-KW"/>
</dbReference>
<name>A0AAX4L464_9CREN</name>
<evidence type="ECO:0000313" key="5">
    <source>
        <dbReference type="Proteomes" id="UP001432202"/>
    </source>
</evidence>
<protein>
    <submittedName>
        <fullName evidence="4">Fumarylacetoacetate hydrolase family protein</fullName>
    </submittedName>
</protein>
<dbReference type="Pfam" id="PF01557">
    <property type="entry name" value="FAA_hydrolase"/>
    <property type="match status" value="1"/>
</dbReference>
<organism evidence="4 5">
    <name type="scientific">Sulfolobus tengchongensis</name>
    <dbReference type="NCBI Taxonomy" id="207809"/>
    <lineage>
        <taxon>Archaea</taxon>
        <taxon>Thermoproteota</taxon>
        <taxon>Thermoprotei</taxon>
        <taxon>Sulfolobales</taxon>
        <taxon>Sulfolobaceae</taxon>
        <taxon>Sulfolobus</taxon>
    </lineage>
</organism>
<dbReference type="GO" id="GO:0046872">
    <property type="term" value="F:metal ion binding"/>
    <property type="evidence" value="ECO:0007669"/>
    <property type="project" value="UniProtKB-KW"/>
</dbReference>
<dbReference type="InterPro" id="IPR011234">
    <property type="entry name" value="Fumarylacetoacetase-like_C"/>
</dbReference>
<dbReference type="GeneID" id="89335851"/>
<dbReference type="RefSeq" id="WP_338603155.1">
    <property type="nucleotide sequence ID" value="NZ_CP146016.1"/>
</dbReference>
<dbReference type="PANTHER" id="PTHR42796">
    <property type="entry name" value="FUMARYLACETOACETATE HYDROLASE DOMAIN-CONTAINING PROTEIN 2A-RELATED"/>
    <property type="match status" value="1"/>
</dbReference>
<evidence type="ECO:0000256" key="2">
    <source>
        <dbReference type="ARBA" id="ARBA00022723"/>
    </source>
</evidence>
<feature type="domain" description="Fumarylacetoacetase-like C-terminal" evidence="3">
    <location>
        <begin position="99"/>
        <end position="311"/>
    </location>
</feature>
<evidence type="ECO:0000256" key="1">
    <source>
        <dbReference type="ARBA" id="ARBA00010211"/>
    </source>
</evidence>
<sequence length="315" mass="34894">MVKLVSFSPTLNEAKRVGVYLDGKIIDLINAYRLLYVAEPPNWFHDIKSLIEGGEEALKLVNAVINKVEKSGIKEADNSRVIFSPDNIVYYPPISNPEKIFLLAVNYRAHGQEAGAKPPEEPYVFTKFANALIGHNQPVIIPKSSSKVDHEVELAVVIGKKGKYISSSTAMDYVFGYSILNDISFRDKQLPPGWPKASDPYGQRWVHGKGMDTAAPMGPWIVTKDEIANPYTLKLTLRVNGEIRQEGYAEDMIFKIDKIIEYISDGITLKPGDIISTGTPPGVALATGKYLKPGDVMEAEITNIGKLINYIIEEK</sequence>
<evidence type="ECO:0000259" key="3">
    <source>
        <dbReference type="Pfam" id="PF01557"/>
    </source>
</evidence>
<dbReference type="InterPro" id="IPR036663">
    <property type="entry name" value="Fumarylacetoacetase_C_sf"/>
</dbReference>
<dbReference type="PANTHER" id="PTHR42796:SF4">
    <property type="entry name" value="FUMARYLACETOACETATE HYDROLASE DOMAIN-CONTAINING PROTEIN 2A"/>
    <property type="match status" value="1"/>
</dbReference>
<keyword evidence="2" id="KW-0479">Metal-binding</keyword>
<proteinExistence type="inferred from homology"/>
<dbReference type="EMBL" id="CP146016">
    <property type="protein sequence ID" value="WWQ61206.1"/>
    <property type="molecule type" value="Genomic_DNA"/>
</dbReference>
<accession>A0AAX4L464</accession>
<keyword evidence="4" id="KW-0378">Hydrolase</keyword>
<dbReference type="AlphaFoldDB" id="A0AAX4L464"/>
<dbReference type="SUPFAM" id="SSF56529">
    <property type="entry name" value="FAH"/>
    <property type="match status" value="1"/>
</dbReference>
<dbReference type="Gene3D" id="3.90.850.10">
    <property type="entry name" value="Fumarylacetoacetase-like, C-terminal domain"/>
    <property type="match status" value="1"/>
</dbReference>
<dbReference type="GO" id="GO:0016853">
    <property type="term" value="F:isomerase activity"/>
    <property type="evidence" value="ECO:0007669"/>
    <property type="project" value="UniProtKB-ARBA"/>
</dbReference>